<comment type="caution">
    <text evidence="1">The sequence shown here is derived from an EMBL/GenBank/DDBJ whole genome shotgun (WGS) entry which is preliminary data.</text>
</comment>
<evidence type="ECO:0000313" key="2">
    <source>
        <dbReference type="Proteomes" id="UP000582837"/>
    </source>
</evidence>
<dbReference type="AlphaFoldDB" id="A0A841GXC0"/>
<dbReference type="PANTHER" id="PTHR34374">
    <property type="entry name" value="LARGE RIBOSOMAL RNA SUBUNIT ACCUMULATION PROTEIN YCED HOMOLOG 1, CHLOROPLASTIC"/>
    <property type="match status" value="1"/>
</dbReference>
<keyword evidence="2" id="KW-1185">Reference proteome</keyword>
<dbReference type="InterPro" id="IPR003772">
    <property type="entry name" value="YceD"/>
</dbReference>
<dbReference type="Pfam" id="PF02620">
    <property type="entry name" value="YceD"/>
    <property type="match status" value="1"/>
</dbReference>
<evidence type="ECO:0000313" key="1">
    <source>
        <dbReference type="EMBL" id="MBB6069886.1"/>
    </source>
</evidence>
<dbReference type="RefSeq" id="WP_170039407.1">
    <property type="nucleotide sequence ID" value="NZ_JABDTL010000002.1"/>
</dbReference>
<organism evidence="1 2">
    <name type="scientific">Longimicrobium terrae</name>
    <dbReference type="NCBI Taxonomy" id="1639882"/>
    <lineage>
        <taxon>Bacteria</taxon>
        <taxon>Pseudomonadati</taxon>
        <taxon>Gemmatimonadota</taxon>
        <taxon>Longimicrobiia</taxon>
        <taxon>Longimicrobiales</taxon>
        <taxon>Longimicrobiaceae</taxon>
        <taxon>Longimicrobium</taxon>
    </lineage>
</organism>
<dbReference type="Proteomes" id="UP000582837">
    <property type="component" value="Unassembled WGS sequence"/>
</dbReference>
<dbReference type="EMBL" id="JACHIA010000003">
    <property type="protein sequence ID" value="MBB6069886.1"/>
    <property type="molecule type" value="Genomic_DNA"/>
</dbReference>
<dbReference type="PANTHER" id="PTHR34374:SF1">
    <property type="entry name" value="LARGE RIBOSOMAL RNA SUBUNIT ACCUMULATION PROTEIN YCED HOMOLOG 1, CHLOROPLASTIC"/>
    <property type="match status" value="1"/>
</dbReference>
<proteinExistence type="predicted"/>
<gene>
    <name evidence="1" type="ORF">HNQ61_001503</name>
</gene>
<name>A0A841GXC0_9BACT</name>
<protein>
    <recommendedName>
        <fullName evidence="3">DUF177 domain-containing protein</fullName>
    </recommendedName>
</protein>
<evidence type="ECO:0008006" key="3">
    <source>
        <dbReference type="Google" id="ProtNLM"/>
    </source>
</evidence>
<reference evidence="1 2" key="1">
    <citation type="submission" date="2020-08" db="EMBL/GenBank/DDBJ databases">
        <title>Genomic Encyclopedia of Type Strains, Phase IV (KMG-IV): sequencing the most valuable type-strain genomes for metagenomic binning, comparative biology and taxonomic classification.</title>
        <authorList>
            <person name="Goeker M."/>
        </authorList>
    </citation>
    <scope>NUCLEOTIDE SEQUENCE [LARGE SCALE GENOMIC DNA]</scope>
    <source>
        <strain evidence="1 2">DSM 29007</strain>
    </source>
</reference>
<accession>A0A841GXC0</accession>
<sequence length="168" mass="18679">MLKVSLAALDRAEVQVHQQIAPDDPMWEDAGVELAAPLDVELKARSVGEGVFVRGRLRTTVRLACRRCLTSVDNKLDEEVDFFFEPLTEEDEGAEGEVYPLPARGDELDLTDAVREQLLLRAPEFALCDEECRGLCPQCGTDLNTGQCECVPEQAESPWDALKNVKFN</sequence>